<sequence>MSIRAIETSYAGHRFRSRLEARWAVFFDKLGIRWEYEPQGYAVGPDGERKPYLPDFWLPKEKLWVEVKGSEDQLDVELLFHAAIPHFGLPNLAGPHLVNDHQVRLLILGPIGRVGALVDSSTGEHAGYSQPAHTVLTFRKGDVFEGTACFFADGIDITPEGGLVGNDGPYIDWDTRGSRWGNWVGGGGLISEDCDEAAHAAYRAARSARFEHGQTP</sequence>
<accession>A0A100Y0S0</accession>
<dbReference type="AlphaFoldDB" id="A0A100Y0S0"/>
<dbReference type="STRING" id="936756.ATE80_28690"/>
<dbReference type="Proteomes" id="UP000054011">
    <property type="component" value="Unassembled WGS sequence"/>
</dbReference>
<organism evidence="1 2">
    <name type="scientific">Streptomyces kanasensis</name>
    <dbReference type="NCBI Taxonomy" id="936756"/>
    <lineage>
        <taxon>Bacteria</taxon>
        <taxon>Bacillati</taxon>
        <taxon>Actinomycetota</taxon>
        <taxon>Actinomycetes</taxon>
        <taxon>Kitasatosporales</taxon>
        <taxon>Streptomycetaceae</taxon>
        <taxon>Streptomyces</taxon>
    </lineage>
</organism>
<proteinExistence type="predicted"/>
<reference evidence="1 2" key="1">
    <citation type="submission" date="2015-11" db="EMBL/GenBank/DDBJ databases">
        <title>Genome-wide analysis reveals the secondary metabolome in Streptomyces kanasensis ZX01.</title>
        <authorList>
            <person name="Zhang G."/>
            <person name="Han L."/>
            <person name="Feng J."/>
            <person name="Zhang X."/>
        </authorList>
    </citation>
    <scope>NUCLEOTIDE SEQUENCE [LARGE SCALE GENOMIC DNA]</scope>
    <source>
        <strain evidence="1 2">ZX01</strain>
    </source>
</reference>
<gene>
    <name evidence="1" type="ORF">ATE80_28690</name>
</gene>
<comment type="caution">
    <text evidence="1">The sequence shown here is derived from an EMBL/GenBank/DDBJ whole genome shotgun (WGS) entry which is preliminary data.</text>
</comment>
<dbReference type="EMBL" id="LNSV01000133">
    <property type="protein sequence ID" value="KUH35518.1"/>
    <property type="molecule type" value="Genomic_DNA"/>
</dbReference>
<protein>
    <submittedName>
        <fullName evidence="1">Uncharacterized protein</fullName>
    </submittedName>
</protein>
<name>A0A100Y0S0_9ACTN</name>
<dbReference type="OrthoDB" id="1667101at2"/>
<evidence type="ECO:0000313" key="2">
    <source>
        <dbReference type="Proteomes" id="UP000054011"/>
    </source>
</evidence>
<keyword evidence="2" id="KW-1185">Reference proteome</keyword>
<evidence type="ECO:0000313" key="1">
    <source>
        <dbReference type="EMBL" id="KUH35518.1"/>
    </source>
</evidence>
<dbReference type="RefSeq" id="WP_058945184.1">
    <property type="nucleotide sequence ID" value="NZ_LNSV01000133.1"/>
</dbReference>
<dbReference type="Gene3D" id="3.40.91.30">
    <property type="match status" value="1"/>
</dbReference>